<organism evidence="2 3">
    <name type="scientific">Eiseniibacteriota bacterium</name>
    <dbReference type="NCBI Taxonomy" id="2212470"/>
    <lineage>
        <taxon>Bacteria</taxon>
        <taxon>Candidatus Eiseniibacteriota</taxon>
    </lineage>
</organism>
<feature type="transmembrane region" description="Helical" evidence="1">
    <location>
        <begin position="91"/>
        <end position="109"/>
    </location>
</feature>
<feature type="transmembrane region" description="Helical" evidence="1">
    <location>
        <begin position="6"/>
        <end position="25"/>
    </location>
</feature>
<sequence length="219" mass="23321">MNDLYATLISVAYIGAVVGSAEFLRRSGRIGFDLSRKWVHVGVGTWILPTTLLFQSPFWAAFLPGIFVLANAVSHRLKLMKAMDEESGDNLGTTLFPLAFVLAIALFWNRDGGKAALVAGILVLAWGDAAAALVGKRFGRHRYAVGTNWRSLEGSAAMLAFSALAIAVAGQFVGSEPYGLLPILGGAVLATGLEAGSRWGFDNLLVPLGTALFLWGLPW</sequence>
<dbReference type="PANTHER" id="PTHR31303">
    <property type="entry name" value="CTP-DEPENDENT DIACYLGLYCEROL KINASE 1"/>
    <property type="match status" value="1"/>
</dbReference>
<dbReference type="GO" id="GO:0004143">
    <property type="term" value="F:ATP-dependent diacylglycerol kinase activity"/>
    <property type="evidence" value="ECO:0007669"/>
    <property type="project" value="InterPro"/>
</dbReference>
<reference evidence="2" key="1">
    <citation type="submission" date="2020-04" db="EMBL/GenBank/DDBJ databases">
        <authorList>
            <person name="Zhang T."/>
        </authorList>
    </citation>
    <scope>NUCLEOTIDE SEQUENCE</scope>
    <source>
        <strain evidence="2">HKST-UBA02</strain>
    </source>
</reference>
<dbReference type="PANTHER" id="PTHR31303:SF1">
    <property type="entry name" value="CTP-DEPENDENT DIACYLGLYCEROL KINASE 1"/>
    <property type="match status" value="1"/>
</dbReference>
<dbReference type="InterPro" id="IPR037997">
    <property type="entry name" value="Dgk1-like"/>
</dbReference>
<reference evidence="2" key="2">
    <citation type="journal article" date="2021" name="Microbiome">
        <title>Successional dynamics and alternative stable states in a saline activated sludge microbial community over 9 years.</title>
        <authorList>
            <person name="Wang Y."/>
            <person name="Ye J."/>
            <person name="Ju F."/>
            <person name="Liu L."/>
            <person name="Boyd J.A."/>
            <person name="Deng Y."/>
            <person name="Parks D.H."/>
            <person name="Jiang X."/>
            <person name="Yin X."/>
            <person name="Woodcroft B.J."/>
            <person name="Tyson G.W."/>
            <person name="Hugenholtz P."/>
            <person name="Polz M.F."/>
            <person name="Zhang T."/>
        </authorList>
    </citation>
    <scope>NUCLEOTIDE SEQUENCE</scope>
    <source>
        <strain evidence="2">HKST-UBA02</strain>
    </source>
</reference>
<dbReference type="Proteomes" id="UP000739538">
    <property type="component" value="Unassembled WGS sequence"/>
</dbReference>
<feature type="transmembrane region" description="Helical" evidence="1">
    <location>
        <begin position="115"/>
        <end position="135"/>
    </location>
</feature>
<feature type="transmembrane region" description="Helical" evidence="1">
    <location>
        <begin position="156"/>
        <end position="174"/>
    </location>
</feature>
<proteinExistence type="predicted"/>
<evidence type="ECO:0000313" key="3">
    <source>
        <dbReference type="Proteomes" id="UP000739538"/>
    </source>
</evidence>
<evidence type="ECO:0000313" key="2">
    <source>
        <dbReference type="EMBL" id="MCA9755101.1"/>
    </source>
</evidence>
<keyword evidence="1" id="KW-1133">Transmembrane helix</keyword>
<protein>
    <recommendedName>
        <fullName evidence="4">Phosphatidate cytidylyltransferase</fullName>
    </recommendedName>
</protein>
<name>A0A956NB38_UNCEI</name>
<dbReference type="AlphaFoldDB" id="A0A956NB38"/>
<keyword evidence="1" id="KW-0812">Transmembrane</keyword>
<feature type="transmembrane region" description="Helical" evidence="1">
    <location>
        <begin position="37"/>
        <end position="54"/>
    </location>
</feature>
<evidence type="ECO:0000256" key="1">
    <source>
        <dbReference type="SAM" id="Phobius"/>
    </source>
</evidence>
<comment type="caution">
    <text evidence="2">The sequence shown here is derived from an EMBL/GenBank/DDBJ whole genome shotgun (WGS) entry which is preliminary data.</text>
</comment>
<feature type="transmembrane region" description="Helical" evidence="1">
    <location>
        <begin position="60"/>
        <end position="79"/>
    </location>
</feature>
<evidence type="ECO:0008006" key="4">
    <source>
        <dbReference type="Google" id="ProtNLM"/>
    </source>
</evidence>
<gene>
    <name evidence="2" type="ORF">KDA27_04815</name>
</gene>
<keyword evidence="1" id="KW-0472">Membrane</keyword>
<dbReference type="EMBL" id="JAGQHS010000015">
    <property type="protein sequence ID" value="MCA9755101.1"/>
    <property type="molecule type" value="Genomic_DNA"/>
</dbReference>
<accession>A0A956NB38</accession>